<dbReference type="Proteomes" id="UP000273807">
    <property type="component" value="Unassembled WGS sequence"/>
</dbReference>
<evidence type="ECO:0000313" key="2">
    <source>
        <dbReference type="Proteomes" id="UP000273807"/>
    </source>
</evidence>
<comment type="caution">
    <text evidence="1">The sequence shown here is derived from an EMBL/GenBank/DDBJ whole genome shotgun (WGS) entry which is preliminary data.</text>
</comment>
<reference evidence="1 2" key="1">
    <citation type="submission" date="2018-10" db="EMBL/GenBank/DDBJ databases">
        <title>Genome sequencing of Arthrobacter oryzae TNB02.</title>
        <authorList>
            <person name="Cho Y.-J."/>
            <person name="Cho A."/>
            <person name="Kim O.-S."/>
        </authorList>
    </citation>
    <scope>NUCLEOTIDE SEQUENCE [LARGE SCALE GENOMIC DNA]</scope>
    <source>
        <strain evidence="1 2">TNB02</strain>
    </source>
</reference>
<protein>
    <submittedName>
        <fullName evidence="1">Uncharacterized protein</fullName>
    </submittedName>
</protein>
<organism evidence="1 2">
    <name type="scientific">Arthrobacter oryzae</name>
    <dbReference type="NCBI Taxonomy" id="409290"/>
    <lineage>
        <taxon>Bacteria</taxon>
        <taxon>Bacillati</taxon>
        <taxon>Actinomycetota</taxon>
        <taxon>Actinomycetes</taxon>
        <taxon>Micrococcales</taxon>
        <taxon>Micrococcaceae</taxon>
        <taxon>Arthrobacter</taxon>
    </lineage>
</organism>
<proteinExistence type="predicted"/>
<gene>
    <name evidence="1" type="ORF">D7003_07830</name>
</gene>
<dbReference type="EMBL" id="RBED01000083">
    <property type="protein sequence ID" value="RNL57078.1"/>
    <property type="molecule type" value="Genomic_DNA"/>
</dbReference>
<sequence>MRWEALFDDLETQAAASERLDFDAEVAERARLDGAAVELGDRLRGSLGVNIRVRLTMGTVLEGTVGHVGRQALVLLEPRHQILVPYTAVIQYTGLGRLAVTEPPGVHHRLSLASSLRGLARDRSLLSVLVTSGQARPEEPALHGVIDRVGQDFLDLALIHAGEDRRAANVRDVATIPFQALAGIRSARAAVG</sequence>
<dbReference type="AlphaFoldDB" id="A0A3N0C402"/>
<name>A0A3N0C402_9MICC</name>
<keyword evidence="2" id="KW-1185">Reference proteome</keyword>
<evidence type="ECO:0000313" key="1">
    <source>
        <dbReference type="EMBL" id="RNL57078.1"/>
    </source>
</evidence>
<dbReference type="OrthoDB" id="3827359at2"/>
<dbReference type="RefSeq" id="WP_123254904.1">
    <property type="nucleotide sequence ID" value="NZ_RBED01000083.1"/>
</dbReference>
<accession>A0A3N0C402</accession>